<evidence type="ECO:0000313" key="2">
    <source>
        <dbReference type="Proteomes" id="UP000250235"/>
    </source>
</evidence>
<dbReference type="AlphaFoldDB" id="A0A2Z7CTU9"/>
<dbReference type="Proteomes" id="UP000250235">
    <property type="component" value="Unassembled WGS sequence"/>
</dbReference>
<keyword evidence="2" id="KW-1185">Reference proteome</keyword>
<sequence>MMTSAISADNKMISSSDVSRISRWISDDDVSSDVITISSDVITISSTSSKGNQQVATVKLKENQPLLIKDKNQTQATVHPDESYSV</sequence>
<dbReference type="EMBL" id="KQ992521">
    <property type="protein sequence ID" value="KZV50233.1"/>
    <property type="molecule type" value="Genomic_DNA"/>
</dbReference>
<gene>
    <name evidence="1" type="ORF">F511_03187</name>
</gene>
<name>A0A2Z7CTU9_9LAMI</name>
<proteinExistence type="predicted"/>
<organism evidence="1 2">
    <name type="scientific">Dorcoceras hygrometricum</name>
    <dbReference type="NCBI Taxonomy" id="472368"/>
    <lineage>
        <taxon>Eukaryota</taxon>
        <taxon>Viridiplantae</taxon>
        <taxon>Streptophyta</taxon>
        <taxon>Embryophyta</taxon>
        <taxon>Tracheophyta</taxon>
        <taxon>Spermatophyta</taxon>
        <taxon>Magnoliopsida</taxon>
        <taxon>eudicotyledons</taxon>
        <taxon>Gunneridae</taxon>
        <taxon>Pentapetalae</taxon>
        <taxon>asterids</taxon>
        <taxon>lamiids</taxon>
        <taxon>Lamiales</taxon>
        <taxon>Gesneriaceae</taxon>
        <taxon>Didymocarpoideae</taxon>
        <taxon>Trichosporeae</taxon>
        <taxon>Loxocarpinae</taxon>
        <taxon>Dorcoceras</taxon>
    </lineage>
</organism>
<evidence type="ECO:0000313" key="1">
    <source>
        <dbReference type="EMBL" id="KZV50233.1"/>
    </source>
</evidence>
<protein>
    <submittedName>
        <fullName evidence="1">Uncharacterized protein</fullName>
    </submittedName>
</protein>
<accession>A0A2Z7CTU9</accession>
<reference evidence="1 2" key="1">
    <citation type="journal article" date="2015" name="Proc. Natl. Acad. Sci. U.S.A.">
        <title>The resurrection genome of Boea hygrometrica: A blueprint for survival of dehydration.</title>
        <authorList>
            <person name="Xiao L."/>
            <person name="Yang G."/>
            <person name="Zhang L."/>
            <person name="Yang X."/>
            <person name="Zhao S."/>
            <person name="Ji Z."/>
            <person name="Zhou Q."/>
            <person name="Hu M."/>
            <person name="Wang Y."/>
            <person name="Chen M."/>
            <person name="Xu Y."/>
            <person name="Jin H."/>
            <person name="Xiao X."/>
            <person name="Hu G."/>
            <person name="Bao F."/>
            <person name="Hu Y."/>
            <person name="Wan P."/>
            <person name="Li L."/>
            <person name="Deng X."/>
            <person name="Kuang T."/>
            <person name="Xiang C."/>
            <person name="Zhu J.K."/>
            <person name="Oliver M.J."/>
            <person name="He Y."/>
        </authorList>
    </citation>
    <scope>NUCLEOTIDE SEQUENCE [LARGE SCALE GENOMIC DNA]</scope>
    <source>
        <strain evidence="2">cv. XS01</strain>
    </source>
</reference>